<reference evidence="1 2" key="1">
    <citation type="submission" date="2019-11" db="EMBL/GenBank/DDBJ databases">
        <title>Novel Deefgea species.</title>
        <authorList>
            <person name="Han J.-H."/>
        </authorList>
    </citation>
    <scope>NUCLEOTIDE SEQUENCE [LARGE SCALE GENOMIC DNA]</scope>
    <source>
        <strain evidence="1 2">LMG 24817</strain>
    </source>
</reference>
<accession>A0ABS2CF60</accession>
<dbReference type="SUPFAM" id="SSF81301">
    <property type="entry name" value="Nucleotidyltransferase"/>
    <property type="match status" value="1"/>
</dbReference>
<evidence type="ECO:0000313" key="2">
    <source>
        <dbReference type="Proteomes" id="UP001195660"/>
    </source>
</evidence>
<gene>
    <name evidence="1" type="ORF">GM173_14560</name>
</gene>
<dbReference type="RefSeq" id="WP_203572122.1">
    <property type="nucleotide sequence ID" value="NZ_WOFE01000011.1"/>
</dbReference>
<evidence type="ECO:0000313" key="1">
    <source>
        <dbReference type="EMBL" id="MBM5572793.1"/>
    </source>
</evidence>
<name>A0ABS2CF60_9NEIS</name>
<organism evidence="1 2">
    <name type="scientific">Deefgea chitinilytica</name>
    <dbReference type="NCBI Taxonomy" id="570276"/>
    <lineage>
        <taxon>Bacteria</taxon>
        <taxon>Pseudomonadati</taxon>
        <taxon>Pseudomonadota</taxon>
        <taxon>Betaproteobacteria</taxon>
        <taxon>Neisseriales</taxon>
        <taxon>Chitinibacteraceae</taxon>
        <taxon>Deefgea</taxon>
    </lineage>
</organism>
<evidence type="ECO:0008006" key="3">
    <source>
        <dbReference type="Google" id="ProtNLM"/>
    </source>
</evidence>
<dbReference type="Proteomes" id="UP001195660">
    <property type="component" value="Unassembled WGS sequence"/>
</dbReference>
<proteinExistence type="predicted"/>
<dbReference type="InterPro" id="IPR043519">
    <property type="entry name" value="NT_sf"/>
</dbReference>
<keyword evidence="2" id="KW-1185">Reference proteome</keyword>
<comment type="caution">
    <text evidence="1">The sequence shown here is derived from an EMBL/GenBank/DDBJ whole genome shotgun (WGS) entry which is preliminary data.</text>
</comment>
<protein>
    <recommendedName>
        <fullName evidence="3">Polymerase nucleotidyl transferase domain-containing protein</fullName>
    </recommendedName>
</protein>
<sequence>MIQHATMRRTIMSTPTQSNTARIAQRAAQLICNHQQSDPKIASLQATLELGLSRKEAQPNEAEINAAIADYRQLFSPNYDADLLNLRQKSLALLDFFQQFQPFLIGSVLKGSASKHSDINLLIFSDDPKVIEIFLLNQQIAYSCKEKRTQYRQTDSPAIAFWFDNTQVHLQVLPTTARHQANKKADRANYEQLKQLIASSTQIDCIATD</sequence>
<dbReference type="EMBL" id="WOFE01000011">
    <property type="protein sequence ID" value="MBM5572793.1"/>
    <property type="molecule type" value="Genomic_DNA"/>
</dbReference>